<evidence type="ECO:0000313" key="9">
    <source>
        <dbReference type="Proteomes" id="UP000677218"/>
    </source>
</evidence>
<comment type="subcellular location">
    <subcellularLocation>
        <location evidence="1">Endomembrane system</location>
        <topology evidence="1">Multi-pass membrane protein</topology>
    </subcellularLocation>
</comment>
<evidence type="ECO:0000256" key="1">
    <source>
        <dbReference type="ARBA" id="ARBA00004127"/>
    </source>
</evidence>
<evidence type="ECO:0000256" key="3">
    <source>
        <dbReference type="ARBA" id="ARBA00022692"/>
    </source>
</evidence>
<feature type="transmembrane region" description="Helical" evidence="6">
    <location>
        <begin position="41"/>
        <end position="61"/>
    </location>
</feature>
<keyword evidence="4 6" id="KW-1133">Transmembrane helix</keyword>
<proteinExistence type="inferred from homology"/>
<dbReference type="GO" id="GO:0016020">
    <property type="term" value="C:membrane"/>
    <property type="evidence" value="ECO:0007669"/>
    <property type="project" value="UniProtKB-SubCell"/>
</dbReference>
<dbReference type="PANTHER" id="PTHR32322">
    <property type="entry name" value="INNER MEMBRANE TRANSPORTER"/>
    <property type="match status" value="1"/>
</dbReference>
<evidence type="ECO:0000256" key="6">
    <source>
        <dbReference type="SAM" id="Phobius"/>
    </source>
</evidence>
<evidence type="ECO:0000259" key="7">
    <source>
        <dbReference type="Pfam" id="PF00892"/>
    </source>
</evidence>
<feature type="transmembrane region" description="Helical" evidence="6">
    <location>
        <begin position="184"/>
        <end position="204"/>
    </location>
</feature>
<dbReference type="SUPFAM" id="SSF103481">
    <property type="entry name" value="Multidrug resistance efflux transporter EmrE"/>
    <property type="match status" value="2"/>
</dbReference>
<comment type="similarity">
    <text evidence="2">Belongs to the EamA transporter family.</text>
</comment>
<evidence type="ECO:0000256" key="4">
    <source>
        <dbReference type="ARBA" id="ARBA00022989"/>
    </source>
</evidence>
<sequence>MTKQRLWALLAAGSCIMWGISGLFGKALFEAAPQADAIWLSQVRMLVSGLVMLAIAGMRGLQPLKILKNKQDLWQIVAYGIFGLLPVQACYFIAVQLSNASIATILQFLGPFFVIAYLGVTKKQVIRRLDIIASIVAFLGVALLSTHGRMDQLAITPIVLFWGILSAIGEANNTLLPIKVIKKYSSLLVTGWGMLFSGIALSIMHPHVPKVPNTPMVWGCVLSVILIGTIIPFQLMASSLRYIKPSVASMLDAFEPLSATIGSVLVFGLQLTPLDWLGSVMVVVAVLALNIMPKKKPLPTSRK</sequence>
<dbReference type="Gene3D" id="1.10.3730.20">
    <property type="match status" value="1"/>
</dbReference>
<dbReference type="Pfam" id="PF00892">
    <property type="entry name" value="EamA"/>
    <property type="match status" value="2"/>
</dbReference>
<feature type="transmembrane region" description="Helical" evidence="6">
    <location>
        <begin position="73"/>
        <end position="94"/>
    </location>
</feature>
<dbReference type="Proteomes" id="UP000677218">
    <property type="component" value="Unassembled WGS sequence"/>
</dbReference>
<keyword evidence="3 6" id="KW-0812">Transmembrane</keyword>
<evidence type="ECO:0000256" key="5">
    <source>
        <dbReference type="ARBA" id="ARBA00023136"/>
    </source>
</evidence>
<dbReference type="AlphaFoldDB" id="A0A916QIW3"/>
<feature type="domain" description="EamA" evidence="7">
    <location>
        <begin position="159"/>
        <end position="290"/>
    </location>
</feature>
<evidence type="ECO:0000313" key="8">
    <source>
        <dbReference type="EMBL" id="GFZ26457.1"/>
    </source>
</evidence>
<dbReference type="RefSeq" id="WP_212780161.1">
    <property type="nucleotide sequence ID" value="NZ_BMAY01000002.1"/>
</dbReference>
<dbReference type="InterPro" id="IPR000620">
    <property type="entry name" value="EamA_dom"/>
</dbReference>
<accession>A0A916QIW3</accession>
<dbReference type="PANTHER" id="PTHR32322:SF2">
    <property type="entry name" value="EAMA DOMAIN-CONTAINING PROTEIN"/>
    <property type="match status" value="1"/>
</dbReference>
<evidence type="ECO:0000256" key="2">
    <source>
        <dbReference type="ARBA" id="ARBA00007362"/>
    </source>
</evidence>
<keyword evidence="9" id="KW-1185">Reference proteome</keyword>
<feature type="transmembrane region" description="Helical" evidence="6">
    <location>
        <begin position="100"/>
        <end position="119"/>
    </location>
</feature>
<organism evidence="8 9">
    <name type="scientific">Lactobacillus corticis</name>
    <dbReference type="NCBI Taxonomy" id="2201249"/>
    <lineage>
        <taxon>Bacteria</taxon>
        <taxon>Bacillati</taxon>
        <taxon>Bacillota</taxon>
        <taxon>Bacilli</taxon>
        <taxon>Lactobacillales</taxon>
        <taxon>Lactobacillaceae</taxon>
        <taxon>Lactobacillus</taxon>
    </lineage>
</organism>
<protein>
    <submittedName>
        <fullName evidence="8">Drug/metabolite transporter permease</fullName>
    </submittedName>
</protein>
<feature type="transmembrane region" description="Helical" evidence="6">
    <location>
        <begin position="131"/>
        <end position="148"/>
    </location>
</feature>
<feature type="transmembrane region" description="Helical" evidence="6">
    <location>
        <begin position="247"/>
        <end position="270"/>
    </location>
</feature>
<gene>
    <name evidence="8" type="primary">rhaT_1</name>
    <name evidence="8" type="ORF">LCB40_03370</name>
</gene>
<reference evidence="8" key="1">
    <citation type="submission" date="2020-08" db="EMBL/GenBank/DDBJ databases">
        <title>Taxonomic study for Lactobacillus species isolated from hardwood bark.</title>
        <authorList>
            <person name="Tohno M."/>
            <person name="Tanizawa Y."/>
        </authorList>
    </citation>
    <scope>NUCLEOTIDE SEQUENCE</scope>
    <source>
        <strain evidence="8">B40</strain>
    </source>
</reference>
<name>A0A916QIW3_9LACO</name>
<dbReference type="InterPro" id="IPR050638">
    <property type="entry name" value="AA-Vitamin_Transporters"/>
</dbReference>
<feature type="domain" description="EamA" evidence="7">
    <location>
        <begin position="6"/>
        <end position="145"/>
    </location>
</feature>
<feature type="transmembrane region" description="Helical" evidence="6">
    <location>
        <begin position="154"/>
        <end position="172"/>
    </location>
</feature>
<dbReference type="InterPro" id="IPR037185">
    <property type="entry name" value="EmrE-like"/>
</dbReference>
<feature type="transmembrane region" description="Helical" evidence="6">
    <location>
        <begin position="276"/>
        <end position="293"/>
    </location>
</feature>
<feature type="transmembrane region" description="Helical" evidence="6">
    <location>
        <begin position="216"/>
        <end position="235"/>
    </location>
</feature>
<dbReference type="EMBL" id="BMAY01000002">
    <property type="protein sequence ID" value="GFZ26457.1"/>
    <property type="molecule type" value="Genomic_DNA"/>
</dbReference>
<keyword evidence="5 6" id="KW-0472">Membrane</keyword>
<comment type="caution">
    <text evidence="8">The sequence shown here is derived from an EMBL/GenBank/DDBJ whole genome shotgun (WGS) entry which is preliminary data.</text>
</comment>